<evidence type="ECO:0008006" key="3">
    <source>
        <dbReference type="Google" id="ProtNLM"/>
    </source>
</evidence>
<proteinExistence type="predicted"/>
<reference evidence="1 2" key="1">
    <citation type="submission" date="2019-02" db="EMBL/GenBank/DDBJ databases">
        <title>Deep-cultivation of Planctomycetes and their phenomic and genomic characterization uncovers novel biology.</title>
        <authorList>
            <person name="Wiegand S."/>
            <person name="Jogler M."/>
            <person name="Boedeker C."/>
            <person name="Pinto D."/>
            <person name="Vollmers J."/>
            <person name="Rivas-Marin E."/>
            <person name="Kohn T."/>
            <person name="Peeters S.H."/>
            <person name="Heuer A."/>
            <person name="Rast P."/>
            <person name="Oberbeckmann S."/>
            <person name="Bunk B."/>
            <person name="Jeske O."/>
            <person name="Meyerdierks A."/>
            <person name="Storesund J.E."/>
            <person name="Kallscheuer N."/>
            <person name="Luecker S."/>
            <person name="Lage O.M."/>
            <person name="Pohl T."/>
            <person name="Merkel B.J."/>
            <person name="Hornburger P."/>
            <person name="Mueller R.-W."/>
            <person name="Bruemmer F."/>
            <person name="Labrenz M."/>
            <person name="Spormann A.M."/>
            <person name="Op den Camp H."/>
            <person name="Overmann J."/>
            <person name="Amann R."/>
            <person name="Jetten M.S.M."/>
            <person name="Mascher T."/>
            <person name="Medema M.H."/>
            <person name="Devos D.P."/>
            <person name="Kaster A.-K."/>
            <person name="Ovreas L."/>
            <person name="Rohde M."/>
            <person name="Galperin M.Y."/>
            <person name="Jogler C."/>
        </authorList>
    </citation>
    <scope>NUCLEOTIDE SEQUENCE [LARGE SCALE GENOMIC DNA]</scope>
    <source>
        <strain evidence="1 2">ElP</strain>
    </source>
</reference>
<dbReference type="Pfam" id="PF07394">
    <property type="entry name" value="DUF1501"/>
    <property type="match status" value="1"/>
</dbReference>
<dbReference type="PANTHER" id="PTHR43737:SF1">
    <property type="entry name" value="DUF1501 DOMAIN-CONTAINING PROTEIN"/>
    <property type="match status" value="1"/>
</dbReference>
<dbReference type="InterPro" id="IPR010869">
    <property type="entry name" value="DUF1501"/>
</dbReference>
<protein>
    <recommendedName>
        <fullName evidence="3">DUF1501 domain-containing protein</fullName>
    </recommendedName>
</protein>
<dbReference type="PANTHER" id="PTHR43737">
    <property type="entry name" value="BLL7424 PROTEIN"/>
    <property type="match status" value="1"/>
</dbReference>
<dbReference type="Proteomes" id="UP000317835">
    <property type="component" value="Chromosome"/>
</dbReference>
<evidence type="ECO:0000313" key="2">
    <source>
        <dbReference type="Proteomes" id="UP000317835"/>
    </source>
</evidence>
<organism evidence="1 2">
    <name type="scientific">Tautonia plasticadhaerens</name>
    <dbReference type="NCBI Taxonomy" id="2527974"/>
    <lineage>
        <taxon>Bacteria</taxon>
        <taxon>Pseudomonadati</taxon>
        <taxon>Planctomycetota</taxon>
        <taxon>Planctomycetia</taxon>
        <taxon>Isosphaerales</taxon>
        <taxon>Isosphaeraceae</taxon>
        <taxon>Tautonia</taxon>
    </lineage>
</organism>
<keyword evidence="2" id="KW-1185">Reference proteome</keyword>
<dbReference type="SUPFAM" id="SSF53649">
    <property type="entry name" value="Alkaline phosphatase-like"/>
    <property type="match status" value="1"/>
</dbReference>
<sequence>MRRDPIGCREFARGRASRRQALRVGALGWLGLGLADVLRAEGSAGSPPVRAKSVIFLHQFGGASHHDTFDMKPEAPAEIRGEFSPIASTLDGVSVCEHLPRMARVMDKVCLVRSVQHGTSAHNSAAYYSLTGHKPLIDIVTANASATDFPAYGAIVDHLAPSPRRIPTAVSLPTMIADGPFRTPGEFAGFLGKGHDPLFVLKDPNRDGFSVEELSLPMEVSASRAGDRRSMLAGLARHARLGDRLAQVRGMDAYQQRAFDLLTSPQTQTAFDIHAEAESVRDRYGRTTYGQSVLLARRLVEAGVRFVTVYYSPGIGGWDTHKDNFNTLRDSRLPITDQTLSALLEDLDDRGMLDETMVVWAGEFGRTPRINRDAGRDHWPKCYTILMAGGGLRRGYVHGASDASGAFPVADPCSPDDVSATMFHCLGIDPGTELRDQLDRPVPVSYGSALTPLLAS</sequence>
<dbReference type="InterPro" id="IPR017850">
    <property type="entry name" value="Alkaline_phosphatase_core_sf"/>
</dbReference>
<dbReference type="OrthoDB" id="9779968at2"/>
<dbReference type="EMBL" id="CP036426">
    <property type="protein sequence ID" value="QDV33739.1"/>
    <property type="molecule type" value="Genomic_DNA"/>
</dbReference>
<dbReference type="RefSeq" id="WP_145268087.1">
    <property type="nucleotide sequence ID" value="NZ_CP036426.1"/>
</dbReference>
<dbReference type="KEGG" id="tpla:ElP_16180"/>
<dbReference type="AlphaFoldDB" id="A0A518GYR0"/>
<accession>A0A518GYR0</accession>
<gene>
    <name evidence="1" type="ORF">ElP_16180</name>
</gene>
<evidence type="ECO:0000313" key="1">
    <source>
        <dbReference type="EMBL" id="QDV33739.1"/>
    </source>
</evidence>
<name>A0A518GYR0_9BACT</name>